<sequence>HLTMDSGVRAEPKFLRDPTSLESISSGISKLSNYVASNLPRRKSSHIMTSPFDLYYQQQQQQQMIDTMAEDNALPSQPHEDLEEMDTITFGIFDRLEHKDRHISCLLLGYQDGFQIWDITNPDNVHEICSVRDKDAFGTVSLMHIIQSTQTVAIVSTLEDTKKSRLLFYSLKAQKVTKEMDEFFSEDDDTMTTVTCIKSNHKVIALGCSSRQRSSIHLLSTSDYSLFARPLTDVFHDERGPVFSLGSRFIAYATNTAVLNSDPVMTSLTNKSIGYTGFGVLQGEKDVKGAAKDIAKEVVSGMKTLGEFGLNTLSNYFGNTPTSSSSSDKLMFTPSSPKRSNHSPIHHQSSSLSEGLYPSNNTIINSSKKMVPSGMIMIRDILKLPVTPTRNLSSSIVAHFRPHTHPVSCLTFNQAGTLLMSASKQGHTFHIFSILTYTTSASHLYSLSRGITDAQVEDCQFSVDSTWCAISTARGTTHVYAINPYGGKPEISGHVHGKVSNPFVPKPQKRSTASLKATTLSSVVRIKQRRKMPGYLQNTSQDDLTGKYGQGMANGNTPSSNGYGYYGPTPPHYVPMMMSRPSTTANPTQTSKEPRAKLTTMFVSATKSPYLVNNTMKHTAPASSSSPSDPSSSSSPHPSFSSIKQQASNMLSSFNLPYLPQQPQQHTNRSNNDTLMFGFDEEYDDAAKMINDEVGYQDMYSFHPDGFLTLHRCWVAKTVIKKRENGRVLEKLDLSLKEEDVAEWRVARNSEWDSVRFSLLDSPTTKPTSESSQEEEEPQKKAKKKNNSKNRPQMKEKEETSTLPVISPKRIWLSNAEIATYMPDEPPLWSHHQFSFQTYQSGQDVDSMLAAGILPSTDTIIMLKGMPEPVSSRIDRVSKTTTRIANDSVEENMEDALAELEDNISKAMQTSFSPSNNSVGNSPATNLKWLSSSANAIHVSSASSPHHHQRMYMDRNSSVSFEDAYLIHMGSGPSPEPSSQLGLTLVQNRHLEEEDDEIQTGVMQHSSLIQFDDDDDLSVQQMESNRMEAYSPDGDNEVEYPYESVFGELHTRMSNPDESDEDDQVPW</sequence>
<dbReference type="AlphaFoldDB" id="A0A1C7NIY8"/>
<protein>
    <submittedName>
        <fullName evidence="5">Breast carcinoma-amplified sequence 3</fullName>
    </submittedName>
</protein>
<dbReference type="GO" id="GO:0000407">
    <property type="term" value="C:phagophore assembly site"/>
    <property type="evidence" value="ECO:0007669"/>
    <property type="project" value="UniProtKB-SubCell"/>
</dbReference>
<feature type="compositionally biased region" description="Polar residues" evidence="2">
    <location>
        <begin position="321"/>
        <end position="338"/>
    </location>
</feature>
<feature type="compositionally biased region" description="Low complexity" evidence="2">
    <location>
        <begin position="762"/>
        <end position="771"/>
    </location>
</feature>
<comment type="subcellular location">
    <subcellularLocation>
        <location evidence="1">Preautophagosomal structure</location>
    </subcellularLocation>
</comment>
<dbReference type="SUPFAM" id="SSF50978">
    <property type="entry name" value="WD40 repeat-like"/>
    <property type="match status" value="1"/>
</dbReference>
<dbReference type="EMBL" id="LUGH01000113">
    <property type="protein sequence ID" value="OBZ89112.1"/>
    <property type="molecule type" value="Genomic_DNA"/>
</dbReference>
<accession>A0A1C7NIY8</accession>
<evidence type="ECO:0000256" key="2">
    <source>
        <dbReference type="SAM" id="MobiDB-lite"/>
    </source>
</evidence>
<comment type="caution">
    <text evidence="5">The sequence shown here is derived from an EMBL/GenBank/DDBJ whole genome shotgun (WGS) entry which is preliminary data.</text>
</comment>
<dbReference type="GO" id="GO:0006914">
    <property type="term" value="P:autophagy"/>
    <property type="evidence" value="ECO:0007669"/>
    <property type="project" value="InterPro"/>
</dbReference>
<feature type="region of interest" description="Disordered" evidence="2">
    <location>
        <begin position="321"/>
        <end position="353"/>
    </location>
</feature>
<feature type="region of interest" description="Disordered" evidence="2">
    <location>
        <begin position="1048"/>
        <end position="1067"/>
    </location>
</feature>
<evidence type="ECO:0000313" key="5">
    <source>
        <dbReference type="EMBL" id="OBZ89112.1"/>
    </source>
</evidence>
<proteinExistence type="predicted"/>
<dbReference type="PANTHER" id="PTHR13268">
    <property type="entry name" value="BREAST CARCINOMA AMPLIFIED SEQUENCE 3"/>
    <property type="match status" value="1"/>
</dbReference>
<keyword evidence="6" id="KW-1185">Reference proteome</keyword>
<dbReference type="SMART" id="SM00320">
    <property type="entry name" value="WD40"/>
    <property type="match status" value="2"/>
</dbReference>
<evidence type="ECO:0000313" key="6">
    <source>
        <dbReference type="Proteomes" id="UP000093000"/>
    </source>
</evidence>
<dbReference type="Proteomes" id="UP000093000">
    <property type="component" value="Unassembled WGS sequence"/>
</dbReference>
<feature type="region of interest" description="Disordered" evidence="2">
    <location>
        <begin position="759"/>
        <end position="802"/>
    </location>
</feature>
<dbReference type="InParanoid" id="A0A1C7NIY8"/>
<name>A0A1C7NIY8_9FUNG</name>
<dbReference type="InterPro" id="IPR001680">
    <property type="entry name" value="WD40_rpt"/>
</dbReference>
<reference evidence="5 6" key="1">
    <citation type="submission" date="2016-03" db="EMBL/GenBank/DDBJ databases">
        <title>Choanephora cucurbitarum.</title>
        <authorList>
            <person name="Min B."/>
            <person name="Park H."/>
            <person name="Park J.-H."/>
            <person name="Shin H.-D."/>
            <person name="Choi I.-G."/>
        </authorList>
    </citation>
    <scope>NUCLEOTIDE SEQUENCE [LARGE SCALE GENOMIC DNA]</scope>
    <source>
        <strain evidence="5 6">KUS-F28377</strain>
    </source>
</reference>
<evidence type="ECO:0000259" key="4">
    <source>
        <dbReference type="Pfam" id="PF21034"/>
    </source>
</evidence>
<feature type="compositionally biased region" description="Low complexity" evidence="2">
    <location>
        <begin position="621"/>
        <end position="642"/>
    </location>
</feature>
<dbReference type="STRING" id="101091.A0A1C7NIY8"/>
<evidence type="ECO:0000256" key="1">
    <source>
        <dbReference type="ARBA" id="ARBA00004329"/>
    </source>
</evidence>
<dbReference type="InterPro" id="IPR036322">
    <property type="entry name" value="WD40_repeat_dom_sf"/>
</dbReference>
<feature type="domain" description="BCAS3 WD40" evidence="4">
    <location>
        <begin position="393"/>
        <end position="574"/>
    </location>
</feature>
<gene>
    <name evidence="5" type="primary">Bcas3</name>
    <name evidence="5" type="ORF">A0J61_02847</name>
</gene>
<dbReference type="Gene3D" id="2.130.10.10">
    <property type="entry name" value="YVTN repeat-like/Quinoprotein amine dehydrogenase"/>
    <property type="match status" value="1"/>
</dbReference>
<dbReference type="GO" id="GO:0042594">
    <property type="term" value="P:response to starvation"/>
    <property type="evidence" value="ECO:0007669"/>
    <property type="project" value="TreeGrafter"/>
</dbReference>
<organism evidence="5 6">
    <name type="scientific">Choanephora cucurbitarum</name>
    <dbReference type="NCBI Taxonomy" id="101091"/>
    <lineage>
        <taxon>Eukaryota</taxon>
        <taxon>Fungi</taxon>
        <taxon>Fungi incertae sedis</taxon>
        <taxon>Mucoromycota</taxon>
        <taxon>Mucoromycotina</taxon>
        <taxon>Mucoromycetes</taxon>
        <taxon>Mucorales</taxon>
        <taxon>Mucorineae</taxon>
        <taxon>Choanephoraceae</taxon>
        <taxon>Choanephoroideae</taxon>
        <taxon>Choanephora</taxon>
    </lineage>
</organism>
<dbReference type="InterPro" id="IPR045142">
    <property type="entry name" value="BCAS3-like"/>
</dbReference>
<dbReference type="Pfam" id="PF12490">
    <property type="entry name" value="BCAS3"/>
    <property type="match status" value="1"/>
</dbReference>
<dbReference type="PANTHER" id="PTHR13268:SF0">
    <property type="entry name" value="BCAS3 MICROTUBULE ASSOCIATED CELL MIGRATION FACTOR"/>
    <property type="match status" value="1"/>
</dbReference>
<feature type="region of interest" description="Disordered" evidence="2">
    <location>
        <begin position="617"/>
        <end position="644"/>
    </location>
</feature>
<dbReference type="InterPro" id="IPR048382">
    <property type="entry name" value="BCAS3_WD40"/>
</dbReference>
<dbReference type="Pfam" id="PF21034">
    <property type="entry name" value="BCAS3_WD40"/>
    <property type="match status" value="1"/>
</dbReference>
<feature type="compositionally biased region" description="Acidic residues" evidence="2">
    <location>
        <begin position="1057"/>
        <end position="1067"/>
    </location>
</feature>
<evidence type="ECO:0000259" key="3">
    <source>
        <dbReference type="Pfam" id="PF12490"/>
    </source>
</evidence>
<dbReference type="OrthoDB" id="25778at2759"/>
<dbReference type="InterPro" id="IPR022175">
    <property type="entry name" value="BCAS3_dom"/>
</dbReference>
<dbReference type="InterPro" id="IPR015943">
    <property type="entry name" value="WD40/YVTN_repeat-like_dom_sf"/>
</dbReference>
<feature type="non-terminal residue" evidence="5">
    <location>
        <position position="1"/>
    </location>
</feature>
<feature type="domain" description="BCAS3" evidence="3">
    <location>
        <begin position="732"/>
        <end position="842"/>
    </location>
</feature>